<feature type="domain" description="Beta-lactamase-related" evidence="2">
    <location>
        <begin position="44"/>
        <end position="111"/>
    </location>
</feature>
<dbReference type="InterPro" id="IPR012338">
    <property type="entry name" value="Beta-lactam/transpept-like"/>
</dbReference>
<dbReference type="PANTHER" id="PTHR46825">
    <property type="entry name" value="D-ALANYL-D-ALANINE-CARBOXYPEPTIDASE/ENDOPEPTIDASE AMPH"/>
    <property type="match status" value="1"/>
</dbReference>
<evidence type="ECO:0000259" key="2">
    <source>
        <dbReference type="Pfam" id="PF00144"/>
    </source>
</evidence>
<organism evidence="3 4">
    <name type="scientific">Nocardia uniformis</name>
    <dbReference type="NCBI Taxonomy" id="53432"/>
    <lineage>
        <taxon>Bacteria</taxon>
        <taxon>Bacillati</taxon>
        <taxon>Actinomycetota</taxon>
        <taxon>Actinomycetes</taxon>
        <taxon>Mycobacteriales</taxon>
        <taxon>Nocardiaceae</taxon>
        <taxon>Nocardia</taxon>
    </lineage>
</organism>
<keyword evidence="4" id="KW-1185">Reference proteome</keyword>
<dbReference type="Pfam" id="PF00144">
    <property type="entry name" value="Beta-lactamase"/>
    <property type="match status" value="1"/>
</dbReference>
<dbReference type="InterPro" id="IPR050491">
    <property type="entry name" value="AmpC-like"/>
</dbReference>
<keyword evidence="1" id="KW-0732">Signal</keyword>
<accession>A0A849BW01</accession>
<comment type="caution">
    <text evidence="3">The sequence shown here is derived from an EMBL/GenBank/DDBJ whole genome shotgun (WGS) entry which is preliminary data.</text>
</comment>
<dbReference type="InterPro" id="IPR001466">
    <property type="entry name" value="Beta-lactam-related"/>
</dbReference>
<dbReference type="Gene3D" id="3.40.710.10">
    <property type="entry name" value="DD-peptidase/beta-lactamase superfamily"/>
    <property type="match status" value="1"/>
</dbReference>
<protein>
    <submittedName>
        <fullName evidence="3">Beta-lactamase family protein</fullName>
    </submittedName>
</protein>
<gene>
    <name evidence="3" type="ORF">HLB23_13010</name>
</gene>
<name>A0A849BW01_9NOCA</name>
<sequence>MRRFVLAITVVAAVFSTLTASAISTARPEALASLLRPGLDEVVRAADVPGAQLIVTVGDRDVQIDSGVGDIGTNTPFPDNSQVRIASNTKTFVATVVLLLVAEGKVDLDAPGGALPARRGVRARW</sequence>
<evidence type="ECO:0000313" key="3">
    <source>
        <dbReference type="EMBL" id="NNH70773.1"/>
    </source>
</evidence>
<evidence type="ECO:0000313" key="4">
    <source>
        <dbReference type="Proteomes" id="UP000586827"/>
    </source>
</evidence>
<evidence type="ECO:0000256" key="1">
    <source>
        <dbReference type="SAM" id="SignalP"/>
    </source>
</evidence>
<feature type="signal peptide" evidence="1">
    <location>
        <begin position="1"/>
        <end position="22"/>
    </location>
</feature>
<proteinExistence type="predicted"/>
<dbReference type="AlphaFoldDB" id="A0A849BW01"/>
<dbReference type="SUPFAM" id="SSF56601">
    <property type="entry name" value="beta-lactamase/transpeptidase-like"/>
    <property type="match status" value="1"/>
</dbReference>
<dbReference type="Proteomes" id="UP000586827">
    <property type="component" value="Unassembled WGS sequence"/>
</dbReference>
<dbReference type="EMBL" id="JABELX010000004">
    <property type="protein sequence ID" value="NNH70773.1"/>
    <property type="molecule type" value="Genomic_DNA"/>
</dbReference>
<dbReference type="RefSeq" id="WP_157552401.1">
    <property type="nucleotide sequence ID" value="NZ_JABELX010000004.1"/>
</dbReference>
<feature type="chain" id="PRO_5032816714" evidence="1">
    <location>
        <begin position="23"/>
        <end position="125"/>
    </location>
</feature>
<dbReference type="PANTHER" id="PTHR46825:SF7">
    <property type="entry name" value="D-ALANYL-D-ALANINE CARBOXYPEPTIDASE"/>
    <property type="match status" value="1"/>
</dbReference>
<reference evidence="3 4" key="1">
    <citation type="submission" date="2020-05" db="EMBL/GenBank/DDBJ databases">
        <title>MicrobeNet Type strains.</title>
        <authorList>
            <person name="Nicholson A.C."/>
        </authorList>
    </citation>
    <scope>NUCLEOTIDE SEQUENCE [LARGE SCALE GENOMIC DNA]</scope>
    <source>
        <strain evidence="3 4">JCM 3224</strain>
    </source>
</reference>